<reference evidence="6" key="1">
    <citation type="journal article" date="2014" name="Int. J. Syst. Evol. Microbiol.">
        <title>Complete genome sequence of Corynebacterium casei LMG S-19264T (=DSM 44701T), isolated from a smear-ripened cheese.</title>
        <authorList>
            <consortium name="US DOE Joint Genome Institute (JGI-PGF)"/>
            <person name="Walter F."/>
            <person name="Albersmeier A."/>
            <person name="Kalinowski J."/>
            <person name="Ruckert C."/>
        </authorList>
    </citation>
    <scope>NUCLEOTIDE SEQUENCE</scope>
    <source>
        <strain evidence="6">JCM 14371</strain>
    </source>
</reference>
<dbReference type="PANTHER" id="PTHR44943:SF8">
    <property type="entry name" value="TPR REPEAT-CONTAINING PROTEIN MJ0263"/>
    <property type="match status" value="1"/>
</dbReference>
<feature type="repeat" description="TPR" evidence="3">
    <location>
        <begin position="135"/>
        <end position="168"/>
    </location>
</feature>
<dbReference type="InterPro" id="IPR051685">
    <property type="entry name" value="Ycf3/AcsC/BcsC/TPR_MFPF"/>
</dbReference>
<feature type="chain" id="PRO_5036849010" description="Tetratricopeptide repeat protein" evidence="5">
    <location>
        <begin position="25"/>
        <end position="390"/>
    </location>
</feature>
<evidence type="ECO:0000256" key="5">
    <source>
        <dbReference type="SAM" id="SignalP"/>
    </source>
</evidence>
<dbReference type="InterPro" id="IPR011990">
    <property type="entry name" value="TPR-like_helical_dom_sf"/>
</dbReference>
<evidence type="ECO:0000256" key="3">
    <source>
        <dbReference type="PROSITE-ProRule" id="PRU00339"/>
    </source>
</evidence>
<keyword evidence="5" id="KW-0732">Signal</keyword>
<feature type="compositionally biased region" description="Low complexity" evidence="4">
    <location>
        <begin position="24"/>
        <end position="38"/>
    </location>
</feature>
<dbReference type="PANTHER" id="PTHR44943">
    <property type="entry name" value="CELLULOSE SYNTHASE OPERON PROTEIN C"/>
    <property type="match status" value="1"/>
</dbReference>
<dbReference type="Pfam" id="PF13432">
    <property type="entry name" value="TPR_16"/>
    <property type="match status" value="3"/>
</dbReference>
<feature type="region of interest" description="Disordered" evidence="4">
    <location>
        <begin position="24"/>
        <end position="48"/>
    </location>
</feature>
<dbReference type="InterPro" id="IPR019734">
    <property type="entry name" value="TPR_rpt"/>
</dbReference>
<dbReference type="RefSeq" id="WP_188961992.1">
    <property type="nucleotide sequence ID" value="NZ_BMOE01000004.1"/>
</dbReference>
<dbReference type="AlphaFoldDB" id="A0A917PDX3"/>
<dbReference type="PROSITE" id="PS50005">
    <property type="entry name" value="TPR"/>
    <property type="match status" value="2"/>
</dbReference>
<keyword evidence="7" id="KW-1185">Reference proteome</keyword>
<evidence type="ECO:0000256" key="1">
    <source>
        <dbReference type="ARBA" id="ARBA00022737"/>
    </source>
</evidence>
<keyword evidence="1" id="KW-0677">Repeat</keyword>
<comment type="caution">
    <text evidence="6">The sequence shown here is derived from an EMBL/GenBank/DDBJ whole genome shotgun (WGS) entry which is preliminary data.</text>
</comment>
<dbReference type="Proteomes" id="UP000635726">
    <property type="component" value="Unassembled WGS sequence"/>
</dbReference>
<sequence>MKLPAHALLTAALAAVALTGTVSAQQTTQTTTTTTTAPVTPPAPDLSNPAALLGKARALAQTARASSSRNIDDIPWKDAAAAAELAVQAAPQNPDALQLRAQVYSDVGFWKQAETAWDAYLALKPDDAQARKTAAVAQYNLGYAAYARADLGNAPAPFAKCLTLDPANADCALWGGRVALENGQFTQAVTLYQQASTLRPQDKVAAYFLGVARNAGRYGPAATTAFSRAYQNFDAGRKQDALDGYKAATAAAPNFIEAWREQGRLALELNDTASAQAAYDAAVNLPGANASDRYNQGLVKEGAQYGLSAVKAFRDAYARYTTGNKAAAETGFQAATTASPTYAKAWSWLGRVRYESKNYPAAAEAYAQAVKLDPADKSAAYYLKLSQLGK</sequence>
<name>A0A917PDX3_9DEIO</name>
<dbReference type="Gene3D" id="1.25.40.10">
    <property type="entry name" value="Tetratricopeptide repeat domain"/>
    <property type="match status" value="4"/>
</dbReference>
<keyword evidence="2 3" id="KW-0802">TPR repeat</keyword>
<dbReference type="SUPFAM" id="SSF48452">
    <property type="entry name" value="TPR-like"/>
    <property type="match status" value="1"/>
</dbReference>
<gene>
    <name evidence="6" type="ORF">GCM10008939_15710</name>
</gene>
<evidence type="ECO:0000313" key="7">
    <source>
        <dbReference type="Proteomes" id="UP000635726"/>
    </source>
</evidence>
<accession>A0A917PDX3</accession>
<reference evidence="6" key="2">
    <citation type="submission" date="2020-09" db="EMBL/GenBank/DDBJ databases">
        <authorList>
            <person name="Sun Q."/>
            <person name="Ohkuma M."/>
        </authorList>
    </citation>
    <scope>NUCLEOTIDE SEQUENCE</scope>
    <source>
        <strain evidence="6">JCM 14371</strain>
    </source>
</reference>
<evidence type="ECO:0000313" key="6">
    <source>
        <dbReference type="EMBL" id="GGJ72193.1"/>
    </source>
</evidence>
<evidence type="ECO:0008006" key="8">
    <source>
        <dbReference type="Google" id="ProtNLM"/>
    </source>
</evidence>
<evidence type="ECO:0000256" key="4">
    <source>
        <dbReference type="SAM" id="MobiDB-lite"/>
    </source>
</evidence>
<organism evidence="6 7">
    <name type="scientific">Deinococcus aquiradiocola</name>
    <dbReference type="NCBI Taxonomy" id="393059"/>
    <lineage>
        <taxon>Bacteria</taxon>
        <taxon>Thermotogati</taxon>
        <taxon>Deinococcota</taxon>
        <taxon>Deinococci</taxon>
        <taxon>Deinococcales</taxon>
        <taxon>Deinococcaceae</taxon>
        <taxon>Deinococcus</taxon>
    </lineage>
</organism>
<feature type="repeat" description="TPR" evidence="3">
    <location>
        <begin position="343"/>
        <end position="376"/>
    </location>
</feature>
<feature type="signal peptide" evidence="5">
    <location>
        <begin position="1"/>
        <end position="24"/>
    </location>
</feature>
<proteinExistence type="predicted"/>
<protein>
    <recommendedName>
        <fullName evidence="8">Tetratricopeptide repeat protein</fullName>
    </recommendedName>
</protein>
<dbReference type="SMART" id="SM00028">
    <property type="entry name" value="TPR"/>
    <property type="match status" value="6"/>
</dbReference>
<dbReference type="EMBL" id="BMOE01000004">
    <property type="protein sequence ID" value="GGJ72193.1"/>
    <property type="molecule type" value="Genomic_DNA"/>
</dbReference>
<evidence type="ECO:0000256" key="2">
    <source>
        <dbReference type="ARBA" id="ARBA00022803"/>
    </source>
</evidence>